<protein>
    <submittedName>
        <fullName evidence="2">Uncharacterized protein</fullName>
    </submittedName>
</protein>
<evidence type="ECO:0000313" key="2">
    <source>
        <dbReference type="EMBL" id="KAL0630527.1"/>
    </source>
</evidence>
<feature type="compositionally biased region" description="Acidic residues" evidence="1">
    <location>
        <begin position="256"/>
        <end position="301"/>
    </location>
</feature>
<accession>A0ABR3G3J4</accession>
<dbReference type="EMBL" id="JBBBZM010000547">
    <property type="protein sequence ID" value="KAL0630527.1"/>
    <property type="molecule type" value="Genomic_DNA"/>
</dbReference>
<evidence type="ECO:0000313" key="3">
    <source>
        <dbReference type="Proteomes" id="UP001447188"/>
    </source>
</evidence>
<feature type="non-terminal residue" evidence="2">
    <location>
        <position position="1"/>
    </location>
</feature>
<feature type="compositionally biased region" description="Basic and acidic residues" evidence="1">
    <location>
        <begin position="302"/>
        <end position="313"/>
    </location>
</feature>
<feature type="region of interest" description="Disordered" evidence="1">
    <location>
        <begin position="233"/>
        <end position="325"/>
    </location>
</feature>
<dbReference type="Proteomes" id="UP001447188">
    <property type="component" value="Unassembled WGS sequence"/>
</dbReference>
<reference evidence="2 3" key="1">
    <citation type="submission" date="2024-02" db="EMBL/GenBank/DDBJ databases">
        <title>Discinaceae phylogenomics.</title>
        <authorList>
            <person name="Dirks A.C."/>
            <person name="James T.Y."/>
        </authorList>
    </citation>
    <scope>NUCLEOTIDE SEQUENCE [LARGE SCALE GENOMIC DNA]</scope>
    <source>
        <strain evidence="2 3">ACD0624</strain>
    </source>
</reference>
<proteinExistence type="predicted"/>
<keyword evidence="3" id="KW-1185">Reference proteome</keyword>
<sequence>YFSRRTERLTYSTTDDIAAVLQRDLALPVFIPHSFERFANTTIETILPNAPRLLIPVYEYNTGGRIIPEAPHGTHNWVFWCIGADLSWACIDRRIDEVFELLWEFFNLTIVDSINDLLVNTPDLGIAHAWTVLLQKHLSRRGQRAPVADAGAEWPSPRETWAFQRWVRKEPVEVDGDSAGYQCVLGHPRFKYEDMVLTEDEEVGVGAPYWGGEYEQGGLGDWLLWGEEIPVGKRKRESVGGAPPKRMGVKVKVKEEEEEEEEEGEEISEEEEGEEMNEEEEGEEEEEVEEEEEEESEGMNEEAERTDVEELEGRMQVGWAVHTPK</sequence>
<organism evidence="2 3">
    <name type="scientific">Discina gigas</name>
    <dbReference type="NCBI Taxonomy" id="1032678"/>
    <lineage>
        <taxon>Eukaryota</taxon>
        <taxon>Fungi</taxon>
        <taxon>Dikarya</taxon>
        <taxon>Ascomycota</taxon>
        <taxon>Pezizomycotina</taxon>
        <taxon>Pezizomycetes</taxon>
        <taxon>Pezizales</taxon>
        <taxon>Discinaceae</taxon>
        <taxon>Discina</taxon>
    </lineage>
</organism>
<gene>
    <name evidence="2" type="ORF">Q9L58_010625</name>
</gene>
<comment type="caution">
    <text evidence="2">The sequence shown here is derived from an EMBL/GenBank/DDBJ whole genome shotgun (WGS) entry which is preliminary data.</text>
</comment>
<name>A0ABR3G3J4_9PEZI</name>
<evidence type="ECO:0000256" key="1">
    <source>
        <dbReference type="SAM" id="MobiDB-lite"/>
    </source>
</evidence>